<dbReference type="EMBL" id="BSSD01000002">
    <property type="protein sequence ID" value="GLW91019.1"/>
    <property type="molecule type" value="Genomic_DNA"/>
</dbReference>
<dbReference type="Proteomes" id="UP001165042">
    <property type="component" value="Unassembled WGS sequence"/>
</dbReference>
<feature type="region of interest" description="Disordered" evidence="1">
    <location>
        <begin position="32"/>
        <end position="59"/>
    </location>
</feature>
<evidence type="ECO:0000259" key="3">
    <source>
        <dbReference type="Pfam" id="PF26056"/>
    </source>
</evidence>
<dbReference type="RefSeq" id="WP_285609507.1">
    <property type="nucleotide sequence ID" value="NZ_BSSD01000002.1"/>
</dbReference>
<proteinExistence type="predicted"/>
<gene>
    <name evidence="4" type="ORF">Aglo03_18350</name>
</gene>
<dbReference type="InterPro" id="IPR058330">
    <property type="entry name" value="DUF8017"/>
</dbReference>
<dbReference type="AlphaFoldDB" id="A0A9W6QM03"/>
<keyword evidence="5" id="KW-1185">Reference proteome</keyword>
<sequence length="235" mass="23761">MRNQRAVIAALSLAAAGAVLASVTLFGSTADDEGAPHVTVVPPTRTRAASPASPTRSGWQVVDDTEAGLSYEVPPNWALAPDTETLESSSGTVLTHLADFGTYLCQGAEYGRAFTGSGRVDGDPAEVATEVAAAIAADQYSDGTQTAAVTLSRPTPVVRDGARGTVIRADAEVKAGEVADSCASTRGVVTVVALATPVGTAVMVVGADTDDRGPTVPIADAGELRGITDSVRPRG</sequence>
<accession>A0A9W6QM03</accession>
<feature type="signal peptide" evidence="2">
    <location>
        <begin position="1"/>
        <end position="21"/>
    </location>
</feature>
<name>A0A9W6QM03_9PSEU</name>
<organism evidence="4 5">
    <name type="scientific">Actinokineospora globicatena</name>
    <dbReference type="NCBI Taxonomy" id="103729"/>
    <lineage>
        <taxon>Bacteria</taxon>
        <taxon>Bacillati</taxon>
        <taxon>Actinomycetota</taxon>
        <taxon>Actinomycetes</taxon>
        <taxon>Pseudonocardiales</taxon>
        <taxon>Pseudonocardiaceae</taxon>
        <taxon>Actinokineospora</taxon>
    </lineage>
</organism>
<feature type="chain" id="PRO_5040826152" description="DUF8017 domain-containing protein" evidence="2">
    <location>
        <begin position="22"/>
        <end position="235"/>
    </location>
</feature>
<evidence type="ECO:0000313" key="4">
    <source>
        <dbReference type="EMBL" id="GLW91019.1"/>
    </source>
</evidence>
<reference evidence="4" key="1">
    <citation type="submission" date="2023-02" db="EMBL/GenBank/DDBJ databases">
        <title>Actinokineospora globicatena NBRC 15670.</title>
        <authorList>
            <person name="Ichikawa N."/>
            <person name="Sato H."/>
            <person name="Tonouchi N."/>
        </authorList>
    </citation>
    <scope>NUCLEOTIDE SEQUENCE</scope>
    <source>
        <strain evidence="4">NBRC 15670</strain>
    </source>
</reference>
<evidence type="ECO:0000256" key="1">
    <source>
        <dbReference type="SAM" id="MobiDB-lite"/>
    </source>
</evidence>
<keyword evidence="2" id="KW-0732">Signal</keyword>
<evidence type="ECO:0000313" key="5">
    <source>
        <dbReference type="Proteomes" id="UP001165042"/>
    </source>
</evidence>
<evidence type="ECO:0000256" key="2">
    <source>
        <dbReference type="SAM" id="SignalP"/>
    </source>
</evidence>
<protein>
    <recommendedName>
        <fullName evidence="3">DUF8017 domain-containing protein</fullName>
    </recommendedName>
</protein>
<comment type="caution">
    <text evidence="4">The sequence shown here is derived from an EMBL/GenBank/DDBJ whole genome shotgun (WGS) entry which is preliminary data.</text>
</comment>
<dbReference type="Pfam" id="PF26056">
    <property type="entry name" value="DUF8017"/>
    <property type="match status" value="1"/>
</dbReference>
<feature type="domain" description="DUF8017" evidence="3">
    <location>
        <begin position="53"/>
        <end position="233"/>
    </location>
</feature>